<comment type="caution">
    <text evidence="1">The sequence shown here is derived from an EMBL/GenBank/DDBJ whole genome shotgun (WGS) entry which is preliminary data.</text>
</comment>
<gene>
    <name evidence="1" type="ORF">LEP1GSC081_1670</name>
</gene>
<proteinExistence type="predicted"/>
<reference evidence="1 2" key="1">
    <citation type="submission" date="2012-10" db="EMBL/GenBank/DDBJ databases">
        <authorList>
            <person name="Harkins D.M."/>
            <person name="Durkin A.S."/>
            <person name="Brinkac L.M."/>
            <person name="Selengut J.D."/>
            <person name="Sanka R."/>
            <person name="DePew J."/>
            <person name="Purushe J."/>
            <person name="Peacock S.J."/>
            <person name="Thaipadungpanit J."/>
            <person name="Wuthiekanun V.W."/>
            <person name="Day N.P."/>
            <person name="Vinetz J.M."/>
            <person name="Sutton G.G."/>
            <person name="Nelson W.C."/>
            <person name="Fouts D.E."/>
        </authorList>
    </citation>
    <scope>NUCLEOTIDE SEQUENCE [LARGE SCALE GENOMIC DNA]</scope>
    <source>
        <strain evidence="1 2">H1</strain>
    </source>
</reference>
<dbReference type="EMBL" id="AHMY02000051">
    <property type="protein sequence ID" value="EKO14707.1"/>
    <property type="molecule type" value="Genomic_DNA"/>
</dbReference>
<evidence type="ECO:0000313" key="1">
    <source>
        <dbReference type="EMBL" id="EKO14707.1"/>
    </source>
</evidence>
<sequence>MTFFFFQWRIFPLLKRLPNKLVSMSNIFLTNFQLRLDRIWNVNVLPFFQSKRVRIERKLQPILNEEFTKEQIVDPRQFQHLLYETNLPLENGTPPYFASDMEVESASFAGGKKRIFMKQKLRSRFPGQTKYQFWKLLRSSLHILNEQPWKKFFSKKKSDTNDLQNFPDLLSAASPNPHRLYLHSLIYWEETFPWEKWKSSLPLFWIPFGGSQKIKLRFIAAKASSFSKQEFYEETYSPEIAFCDLYALGYLRETSDKNIDLENPESYYLGTFFSSKLQKKNLPLWLKERNLFTSEFQWKSSPKEQVFKILNKEIRFKIETETQKSFDFKLIQVGGKKFSLKSQFLNGLFFQRAILTYHPTILANRVLKRF</sequence>
<accession>A0A0E2B0E8</accession>
<dbReference type="AlphaFoldDB" id="A0A0E2B0E8"/>
<name>A0A0E2B0E8_9LEPT</name>
<dbReference type="Proteomes" id="UP000006253">
    <property type="component" value="Unassembled WGS sequence"/>
</dbReference>
<organism evidence="1 2">
    <name type="scientific">Leptospira kirschneri str. H1</name>
    <dbReference type="NCBI Taxonomy" id="1049966"/>
    <lineage>
        <taxon>Bacteria</taxon>
        <taxon>Pseudomonadati</taxon>
        <taxon>Spirochaetota</taxon>
        <taxon>Spirochaetia</taxon>
        <taxon>Leptospirales</taxon>
        <taxon>Leptospiraceae</taxon>
        <taxon>Leptospira</taxon>
    </lineage>
</organism>
<protein>
    <submittedName>
        <fullName evidence="1">Uncharacterized protein</fullName>
    </submittedName>
</protein>
<evidence type="ECO:0000313" key="2">
    <source>
        <dbReference type="Proteomes" id="UP000006253"/>
    </source>
</evidence>